<reference evidence="2" key="1">
    <citation type="submission" date="2016-11" db="UniProtKB">
        <authorList>
            <consortium name="WormBaseParasite"/>
        </authorList>
    </citation>
    <scope>IDENTIFICATION</scope>
</reference>
<keyword evidence="1" id="KW-1185">Reference proteome</keyword>
<organism evidence="1 2">
    <name type="scientific">Steinernema glaseri</name>
    <dbReference type="NCBI Taxonomy" id="37863"/>
    <lineage>
        <taxon>Eukaryota</taxon>
        <taxon>Metazoa</taxon>
        <taxon>Ecdysozoa</taxon>
        <taxon>Nematoda</taxon>
        <taxon>Chromadorea</taxon>
        <taxon>Rhabditida</taxon>
        <taxon>Tylenchina</taxon>
        <taxon>Panagrolaimomorpha</taxon>
        <taxon>Strongyloidoidea</taxon>
        <taxon>Steinernematidae</taxon>
        <taxon>Steinernema</taxon>
    </lineage>
</organism>
<dbReference type="AlphaFoldDB" id="A0A1I7YN18"/>
<dbReference type="Proteomes" id="UP000095287">
    <property type="component" value="Unplaced"/>
</dbReference>
<dbReference type="WBParaSite" id="L893_g17989.t1">
    <property type="protein sequence ID" value="L893_g17989.t1"/>
    <property type="gene ID" value="L893_g17989"/>
</dbReference>
<name>A0A1I7YN18_9BILA</name>
<proteinExistence type="predicted"/>
<sequence length="88" mass="10488">MEKNVKWTKIVLGWSFQYEDRSDESGGEAQDGLRKTMRISFLLLTYEVSRKTVSSHESTRRLKWFIFLVSQTRPNPFHNRFVSTLFQL</sequence>
<accession>A0A1I7YN18</accession>
<evidence type="ECO:0000313" key="2">
    <source>
        <dbReference type="WBParaSite" id="L893_g17989.t1"/>
    </source>
</evidence>
<protein>
    <submittedName>
        <fullName evidence="2">DUF772 domain-containing protein</fullName>
    </submittedName>
</protein>
<evidence type="ECO:0000313" key="1">
    <source>
        <dbReference type="Proteomes" id="UP000095287"/>
    </source>
</evidence>